<evidence type="ECO:0000313" key="4">
    <source>
        <dbReference type="EMBL" id="GIO51042.1"/>
    </source>
</evidence>
<comment type="caution">
    <text evidence="4">The sequence shown here is derived from an EMBL/GenBank/DDBJ whole genome shotgun (WGS) entry which is preliminary data.</text>
</comment>
<organism evidence="4 5">
    <name type="scientific">Paenibacillus azoreducens</name>
    <dbReference type="NCBI Taxonomy" id="116718"/>
    <lineage>
        <taxon>Bacteria</taxon>
        <taxon>Bacillati</taxon>
        <taxon>Bacillota</taxon>
        <taxon>Bacilli</taxon>
        <taxon>Bacillales</taxon>
        <taxon>Paenibacillaceae</taxon>
        <taxon>Paenibacillus</taxon>
    </lineage>
</organism>
<gene>
    <name evidence="4" type="ORF">J34TS1_58070</name>
</gene>
<dbReference type="Gene3D" id="3.30.2010.10">
    <property type="entry name" value="Metalloproteases ('zincins'), catalytic domain"/>
    <property type="match status" value="1"/>
</dbReference>
<reference evidence="4 5" key="1">
    <citation type="submission" date="2021-03" db="EMBL/GenBank/DDBJ databases">
        <title>Antimicrobial resistance genes in bacteria isolated from Japanese honey, and their potential for conferring macrolide and lincosamide resistance in the American foulbrood pathogen Paenibacillus larvae.</title>
        <authorList>
            <person name="Okamoto M."/>
            <person name="Kumagai M."/>
            <person name="Kanamori H."/>
            <person name="Takamatsu D."/>
        </authorList>
    </citation>
    <scope>NUCLEOTIDE SEQUENCE [LARGE SCALE GENOMIC DNA]</scope>
    <source>
        <strain evidence="4 5">J34TS1</strain>
    </source>
</reference>
<accession>A0A920CW00</accession>
<evidence type="ECO:0000256" key="2">
    <source>
        <dbReference type="SAM" id="Phobius"/>
    </source>
</evidence>
<feature type="transmembrane region" description="Helical" evidence="2">
    <location>
        <begin position="349"/>
        <end position="370"/>
    </location>
</feature>
<dbReference type="Pfam" id="PF05569">
    <property type="entry name" value="Peptidase_M56"/>
    <property type="match status" value="1"/>
</dbReference>
<feature type="region of interest" description="Disordered" evidence="1">
    <location>
        <begin position="373"/>
        <end position="413"/>
    </location>
</feature>
<dbReference type="CDD" id="cd07341">
    <property type="entry name" value="M56_BlaR1_MecR1_like"/>
    <property type="match status" value="1"/>
</dbReference>
<dbReference type="RefSeq" id="WP_212981117.1">
    <property type="nucleotide sequence ID" value="NZ_AP025343.1"/>
</dbReference>
<keyword evidence="5" id="KW-1185">Reference proteome</keyword>
<dbReference type="InterPro" id="IPR008756">
    <property type="entry name" value="Peptidase_M56"/>
</dbReference>
<feature type="transmembrane region" description="Helical" evidence="2">
    <location>
        <begin position="255"/>
        <end position="277"/>
    </location>
</feature>
<name>A0A920CW00_9BACL</name>
<dbReference type="InterPro" id="IPR052173">
    <property type="entry name" value="Beta-lactam_resp_regulator"/>
</dbReference>
<sequence length="639" mass="72729">MDAALHTSLLSFFGWLIRGSFMAGILVLLVLIVQFLLKNKLEARWKYLLWMPVVIRLLLPWAPESSLSLYNVLSLEAIVPGIHGQSQSPDVGKAADRVTEAAVYGERSLNLETSGIVEVSAPNRGSGTEQERRFWWSEFKEMSFINILMLVWLAGALLLAAKTVYDQLRLKQALRAGRPIDIPLLTALFHETKQQMGVKRQVRFLASERLPGPAVIGFRKPVVVISPNLLSTLQKDQLQYILAHEFAHIRRRDVVVNWVMHTILILHWFNPFIWLAVYKARQDQEMACDACALDRLSSQQSSAYGQTIIHVLEHFSGRHHQPGLAGLSSTHKQMKKRLLMIKHFHNKSYHLSILGMTVILVLSGVTLVNAKGDGARSEPQAGSIQLNQDSQESVKDEPDQSSSGEIKDSSEKLAAEELTYEEAMEKARKEREEALKALTAEEKKFIDDEKNRLKELVKDSDDTYVTYHKYKKLNSGLDLSFWGLSKEYSTYEDYSKKTSALQGPILQQPDTLPEGYLFSHARIESPTEGEFFEELRAEGRKSDKPVYTKKLDWKEPGRVELRYTDGKDELIINQYTADEEFAKLKGTELSKQADGRKYFFQYGTGKYYYGISTKSDMSQEKMNEILKAAVLRNNHFSQT</sequence>
<keyword evidence="2" id="KW-0812">Transmembrane</keyword>
<evidence type="ECO:0000313" key="5">
    <source>
        <dbReference type="Proteomes" id="UP000682811"/>
    </source>
</evidence>
<evidence type="ECO:0000256" key="1">
    <source>
        <dbReference type="SAM" id="MobiDB-lite"/>
    </source>
</evidence>
<feature type="transmembrane region" description="Helical" evidence="2">
    <location>
        <begin position="144"/>
        <end position="165"/>
    </location>
</feature>
<keyword evidence="2" id="KW-1133">Transmembrane helix</keyword>
<dbReference type="AlphaFoldDB" id="A0A920CW00"/>
<feature type="compositionally biased region" description="Polar residues" evidence="1">
    <location>
        <begin position="380"/>
        <end position="391"/>
    </location>
</feature>
<protein>
    <recommendedName>
        <fullName evidence="3">Peptidase M56 domain-containing protein</fullName>
    </recommendedName>
</protein>
<evidence type="ECO:0000259" key="3">
    <source>
        <dbReference type="Pfam" id="PF05569"/>
    </source>
</evidence>
<dbReference type="PANTHER" id="PTHR34978">
    <property type="entry name" value="POSSIBLE SENSOR-TRANSDUCER PROTEIN BLAR"/>
    <property type="match status" value="1"/>
</dbReference>
<feature type="transmembrane region" description="Helical" evidence="2">
    <location>
        <begin position="12"/>
        <end position="33"/>
    </location>
</feature>
<dbReference type="PANTHER" id="PTHR34978:SF3">
    <property type="entry name" value="SLR0241 PROTEIN"/>
    <property type="match status" value="1"/>
</dbReference>
<dbReference type="EMBL" id="BORT01000042">
    <property type="protein sequence ID" value="GIO51042.1"/>
    <property type="molecule type" value="Genomic_DNA"/>
</dbReference>
<feature type="domain" description="Peptidase M56" evidence="3">
    <location>
        <begin position="17"/>
        <end position="341"/>
    </location>
</feature>
<dbReference type="Proteomes" id="UP000682811">
    <property type="component" value="Unassembled WGS sequence"/>
</dbReference>
<keyword evidence="2" id="KW-0472">Membrane</keyword>
<proteinExistence type="predicted"/>